<sequence>MGTRHAPGQAALASTILPRASTIQVMVASRTSKPLEVA</sequence>
<accession>A0A6J4M7C8</accession>
<reference evidence="1" key="1">
    <citation type="submission" date="2020-02" db="EMBL/GenBank/DDBJ databases">
        <authorList>
            <person name="Meier V. D."/>
        </authorList>
    </citation>
    <scope>NUCLEOTIDE SEQUENCE</scope>
    <source>
        <strain evidence="1">AVDCRST_MAG90</strain>
    </source>
</reference>
<dbReference type="EMBL" id="CADCUC010000492">
    <property type="protein sequence ID" value="CAA9351394.1"/>
    <property type="molecule type" value="Genomic_DNA"/>
</dbReference>
<gene>
    <name evidence="1" type="ORF">AVDCRST_MAG90-2456</name>
</gene>
<evidence type="ECO:0000313" key="1">
    <source>
        <dbReference type="EMBL" id="CAA9351394.1"/>
    </source>
</evidence>
<name>A0A6J4M7C8_9HYPH</name>
<proteinExistence type="predicted"/>
<dbReference type="AlphaFoldDB" id="A0A6J4M7C8"/>
<protein>
    <submittedName>
        <fullName evidence="1">Uncharacterized protein</fullName>
    </submittedName>
</protein>
<organism evidence="1">
    <name type="scientific">uncultured Microvirga sp</name>
    <dbReference type="NCBI Taxonomy" id="412392"/>
    <lineage>
        <taxon>Bacteria</taxon>
        <taxon>Pseudomonadati</taxon>
        <taxon>Pseudomonadota</taxon>
        <taxon>Alphaproteobacteria</taxon>
        <taxon>Hyphomicrobiales</taxon>
        <taxon>Methylobacteriaceae</taxon>
        <taxon>Microvirga</taxon>
        <taxon>environmental samples</taxon>
    </lineage>
</organism>